<gene>
    <name evidence="3" type="ORF">J7W16_10875</name>
</gene>
<dbReference type="InterPro" id="IPR011009">
    <property type="entry name" value="Kinase-like_dom_sf"/>
</dbReference>
<organism evidence="3 4">
    <name type="scientific">Halalkalibacter suaedae</name>
    <dbReference type="NCBI Taxonomy" id="2822140"/>
    <lineage>
        <taxon>Bacteria</taxon>
        <taxon>Bacillati</taxon>
        <taxon>Bacillota</taxon>
        <taxon>Bacilli</taxon>
        <taxon>Bacillales</taxon>
        <taxon>Bacillaceae</taxon>
        <taxon>Halalkalibacter</taxon>
    </lineage>
</organism>
<name>A0A940WTU5_9BACI</name>
<dbReference type="Gene3D" id="3.90.1200.10">
    <property type="match status" value="1"/>
</dbReference>
<dbReference type="AlphaFoldDB" id="A0A940WTU5"/>
<dbReference type="PANTHER" id="PTHR21064">
    <property type="entry name" value="AMINOGLYCOSIDE PHOSPHOTRANSFERASE DOMAIN-CONTAINING PROTEIN-RELATED"/>
    <property type="match status" value="1"/>
</dbReference>
<dbReference type="PANTHER" id="PTHR21064:SF6">
    <property type="entry name" value="AMINOGLYCOSIDE PHOSPHOTRANSFERASE DOMAIN-CONTAINING PROTEIN"/>
    <property type="match status" value="1"/>
</dbReference>
<accession>A0A940WTU5</accession>
<dbReference type="SUPFAM" id="SSF56112">
    <property type="entry name" value="Protein kinase-like (PK-like)"/>
    <property type="match status" value="1"/>
</dbReference>
<dbReference type="InterPro" id="IPR002575">
    <property type="entry name" value="Aminoglycoside_PTrfase"/>
</dbReference>
<sequence>MTAAAEFDYLINYFFDDNVPQVIYEGKSGYNNTTRYLERDRKKYIIRIYETHQEESKVKVEHELLLKLAEDPERPFQIPIPVCKEGNSLVRLPSNKIGCLYHYIEGDNPVFDRADVLFSFGQSTGYLLHALEKIKLNQPLVYRPYYEIEYAHPNCPIEKVEAWCSQPPDYFKRYIKELSWVSSELVDFQRFTPQLKRLPHQMIHGDLNESNVLVGADNKINAILDFEFATWDLRIMEVAVCISEIMSEEPNENIYLDKIKHFFDGLGNTGTFTNPELEALPVLVLLRRLDVFLHFLGRYQDGLDDASVLEEQIIKVATYENWLTSRAEKVVRLLRRAE</sequence>
<feature type="domain" description="Aminoglycoside phosphotransferase" evidence="2">
    <location>
        <begin position="28"/>
        <end position="250"/>
    </location>
</feature>
<dbReference type="Proteomes" id="UP000678228">
    <property type="component" value="Unassembled WGS sequence"/>
</dbReference>
<evidence type="ECO:0000259" key="2">
    <source>
        <dbReference type="Pfam" id="PF01636"/>
    </source>
</evidence>
<reference evidence="3" key="1">
    <citation type="submission" date="2021-03" db="EMBL/GenBank/DDBJ databases">
        <title>Bacillus suaedae sp. nov., isolated from Suaeda aralocaspica.</title>
        <authorList>
            <person name="Lei R.F.R."/>
        </authorList>
    </citation>
    <scope>NUCLEOTIDE SEQUENCE</scope>
    <source>
        <strain evidence="3">YZJH907-2</strain>
    </source>
</reference>
<keyword evidence="4" id="KW-1185">Reference proteome</keyword>
<protein>
    <submittedName>
        <fullName evidence="3">Phosphotransferase</fullName>
    </submittedName>
</protein>
<dbReference type="Pfam" id="PF01636">
    <property type="entry name" value="APH"/>
    <property type="match status" value="1"/>
</dbReference>
<dbReference type="Gene3D" id="3.30.200.20">
    <property type="entry name" value="Phosphorylase Kinase, domain 1"/>
    <property type="match status" value="1"/>
</dbReference>
<evidence type="ECO:0000256" key="1">
    <source>
        <dbReference type="ARBA" id="ARBA00038240"/>
    </source>
</evidence>
<dbReference type="GO" id="GO:0019202">
    <property type="term" value="F:amino acid kinase activity"/>
    <property type="evidence" value="ECO:0007669"/>
    <property type="project" value="TreeGrafter"/>
</dbReference>
<dbReference type="InterPro" id="IPR050249">
    <property type="entry name" value="Pseudomonas-type_ThrB"/>
</dbReference>
<comment type="similarity">
    <text evidence="1">Belongs to the pseudomonas-type ThrB family.</text>
</comment>
<proteinExistence type="inferred from homology"/>
<comment type="caution">
    <text evidence="3">The sequence shown here is derived from an EMBL/GenBank/DDBJ whole genome shotgun (WGS) entry which is preliminary data.</text>
</comment>
<dbReference type="RefSeq" id="WP_210597336.1">
    <property type="nucleotide sequence ID" value="NZ_JAGKSQ010000004.1"/>
</dbReference>
<evidence type="ECO:0000313" key="4">
    <source>
        <dbReference type="Proteomes" id="UP000678228"/>
    </source>
</evidence>
<dbReference type="EMBL" id="JAGKSQ010000004">
    <property type="protein sequence ID" value="MBP3951638.1"/>
    <property type="molecule type" value="Genomic_DNA"/>
</dbReference>
<evidence type="ECO:0000313" key="3">
    <source>
        <dbReference type="EMBL" id="MBP3951638.1"/>
    </source>
</evidence>